<dbReference type="EMBL" id="WIXE01008260">
    <property type="protein sequence ID" value="KAK5979550.1"/>
    <property type="molecule type" value="Genomic_DNA"/>
</dbReference>
<organism evidence="1 2">
    <name type="scientific">Trichostrongylus colubriformis</name>
    <name type="common">Black scour worm</name>
    <dbReference type="NCBI Taxonomy" id="6319"/>
    <lineage>
        <taxon>Eukaryota</taxon>
        <taxon>Metazoa</taxon>
        <taxon>Ecdysozoa</taxon>
        <taxon>Nematoda</taxon>
        <taxon>Chromadorea</taxon>
        <taxon>Rhabditida</taxon>
        <taxon>Rhabditina</taxon>
        <taxon>Rhabditomorpha</taxon>
        <taxon>Strongyloidea</taxon>
        <taxon>Trichostrongylidae</taxon>
        <taxon>Trichostrongylus</taxon>
    </lineage>
</organism>
<keyword evidence="2" id="KW-1185">Reference proteome</keyword>
<gene>
    <name evidence="1" type="ORF">GCK32_007784</name>
</gene>
<protein>
    <submittedName>
        <fullName evidence="1">Uncharacterized protein</fullName>
    </submittedName>
</protein>
<evidence type="ECO:0000313" key="2">
    <source>
        <dbReference type="Proteomes" id="UP001331761"/>
    </source>
</evidence>
<reference evidence="1 2" key="1">
    <citation type="submission" date="2019-10" db="EMBL/GenBank/DDBJ databases">
        <title>Assembly and Annotation for the nematode Trichostrongylus colubriformis.</title>
        <authorList>
            <person name="Martin J."/>
        </authorList>
    </citation>
    <scope>NUCLEOTIDE SEQUENCE [LARGE SCALE GENOMIC DNA]</scope>
    <source>
        <strain evidence="1">G859</strain>
        <tissue evidence="1">Whole worm</tissue>
    </source>
</reference>
<accession>A0AAN8FNR5</accession>
<dbReference type="Proteomes" id="UP001331761">
    <property type="component" value="Unassembled WGS sequence"/>
</dbReference>
<dbReference type="AlphaFoldDB" id="A0AAN8FNR5"/>
<proteinExistence type="predicted"/>
<name>A0AAN8FNR5_TRICO</name>
<feature type="non-terminal residue" evidence="1">
    <location>
        <position position="1"/>
    </location>
</feature>
<comment type="caution">
    <text evidence="1">The sequence shown here is derived from an EMBL/GenBank/DDBJ whole genome shotgun (WGS) entry which is preliminary data.</text>
</comment>
<evidence type="ECO:0000313" key="1">
    <source>
        <dbReference type="EMBL" id="KAK5979550.1"/>
    </source>
</evidence>
<sequence length="62" mass="6712">VGGAVRSRVYYAILDQRSAHHPGVDSGGYTRLLGAPVSCNFSNALIGNTVFCWLKPYLELLS</sequence>